<dbReference type="Pfam" id="PF05649">
    <property type="entry name" value="Peptidase_M13_N"/>
    <property type="match status" value="1"/>
</dbReference>
<evidence type="ECO:0000313" key="14">
    <source>
        <dbReference type="Proteomes" id="UP000327044"/>
    </source>
</evidence>
<dbReference type="InterPro" id="IPR024079">
    <property type="entry name" value="MetalloPept_cat_dom_sf"/>
</dbReference>
<feature type="domain" description="Peptidase M13 N-terminal" evidence="11">
    <location>
        <begin position="57"/>
        <end position="446"/>
    </location>
</feature>
<dbReference type="GO" id="GO:0016485">
    <property type="term" value="P:protein processing"/>
    <property type="evidence" value="ECO:0007669"/>
    <property type="project" value="TreeGrafter"/>
</dbReference>
<dbReference type="EMBL" id="VVIM01000006">
    <property type="protein sequence ID" value="KAB0797728.1"/>
    <property type="molecule type" value="Genomic_DNA"/>
</dbReference>
<keyword evidence="9" id="KW-0732">Signal</keyword>
<evidence type="ECO:0000259" key="11">
    <source>
        <dbReference type="Pfam" id="PF05649"/>
    </source>
</evidence>
<dbReference type="GO" id="GO:0005886">
    <property type="term" value="C:plasma membrane"/>
    <property type="evidence" value="ECO:0007669"/>
    <property type="project" value="UniProtKB-SubCell"/>
</dbReference>
<protein>
    <recommendedName>
        <fullName evidence="15">Peptidase M13 N-terminal domain-containing protein</fullName>
    </recommendedName>
</protein>
<dbReference type="Pfam" id="PF01431">
    <property type="entry name" value="Peptidase_M13"/>
    <property type="match status" value="1"/>
</dbReference>
<keyword evidence="7" id="KW-0862">Zinc</keyword>
<evidence type="ECO:0000313" key="12">
    <source>
        <dbReference type="EMBL" id="JAV64855.1"/>
    </source>
</evidence>
<reference evidence="13" key="3">
    <citation type="submission" date="2019-08" db="EMBL/GenBank/DDBJ databases">
        <authorList>
            <consortium name="Photinus pyralis genome working group"/>
            <person name="Fallon T.R."/>
            <person name="Sander Lower S.E."/>
            <person name="Weng J.-K."/>
        </authorList>
    </citation>
    <scope>NUCLEOTIDE SEQUENCE</scope>
    <source>
        <strain evidence="13">1611_PpyrPB1</strain>
        <tissue evidence="13">Whole body</tissue>
    </source>
</reference>
<dbReference type="GO" id="GO:0004222">
    <property type="term" value="F:metalloendopeptidase activity"/>
    <property type="evidence" value="ECO:0007669"/>
    <property type="project" value="InterPro"/>
</dbReference>
<dbReference type="Proteomes" id="UP000327044">
    <property type="component" value="Unassembled WGS sequence"/>
</dbReference>
<dbReference type="CDD" id="cd08662">
    <property type="entry name" value="M13"/>
    <property type="match status" value="1"/>
</dbReference>
<keyword evidence="14" id="KW-1185">Reference proteome</keyword>
<accession>A0A1Y1KYT6</accession>
<evidence type="ECO:0008006" key="15">
    <source>
        <dbReference type="Google" id="ProtNLM"/>
    </source>
</evidence>
<dbReference type="EMBL" id="GEZM01073755">
    <property type="protein sequence ID" value="JAV64855.1"/>
    <property type="molecule type" value="Transcribed_RNA"/>
</dbReference>
<evidence type="ECO:0000256" key="9">
    <source>
        <dbReference type="SAM" id="SignalP"/>
    </source>
</evidence>
<keyword evidence="4" id="KW-0645">Protease</keyword>
<evidence type="ECO:0000256" key="1">
    <source>
        <dbReference type="ARBA" id="ARBA00001947"/>
    </source>
</evidence>
<dbReference type="PANTHER" id="PTHR11733">
    <property type="entry name" value="ZINC METALLOPROTEASE FAMILY M13 NEPRILYSIN-RELATED"/>
    <property type="match status" value="1"/>
</dbReference>
<evidence type="ECO:0000256" key="3">
    <source>
        <dbReference type="ARBA" id="ARBA00007357"/>
    </source>
</evidence>
<feature type="chain" id="PRO_5036029800" description="Peptidase M13 N-terminal domain-containing protein" evidence="9">
    <location>
        <begin position="21"/>
        <end position="712"/>
    </location>
</feature>
<evidence type="ECO:0000256" key="5">
    <source>
        <dbReference type="ARBA" id="ARBA00022723"/>
    </source>
</evidence>
<dbReference type="InterPro" id="IPR000718">
    <property type="entry name" value="Peptidase_M13"/>
</dbReference>
<dbReference type="PRINTS" id="PR00786">
    <property type="entry name" value="NEPRILYSIN"/>
</dbReference>
<dbReference type="Gene3D" id="3.40.390.10">
    <property type="entry name" value="Collagenase (Catalytic Domain)"/>
    <property type="match status" value="1"/>
</dbReference>
<name>A0A1Y1KYT6_PHOPY</name>
<comment type="subcellular location">
    <subcellularLocation>
        <location evidence="2">Cell membrane</location>
        <topology evidence="2">Single-pass type II membrane protein</topology>
    </subcellularLocation>
</comment>
<feature type="signal peptide" evidence="9">
    <location>
        <begin position="1"/>
        <end position="20"/>
    </location>
</feature>
<dbReference type="InterPro" id="IPR018497">
    <property type="entry name" value="Peptidase_M13_C"/>
</dbReference>
<evidence type="ECO:0000313" key="13">
    <source>
        <dbReference type="EMBL" id="KAB0797728.1"/>
    </source>
</evidence>
<keyword evidence="6" id="KW-0378">Hydrolase</keyword>
<evidence type="ECO:0000256" key="4">
    <source>
        <dbReference type="ARBA" id="ARBA00022670"/>
    </source>
</evidence>
<organism evidence="12">
    <name type="scientific">Photinus pyralis</name>
    <name type="common">Common eastern firefly</name>
    <name type="synonym">Lampyris pyralis</name>
    <dbReference type="NCBI Taxonomy" id="7054"/>
    <lineage>
        <taxon>Eukaryota</taxon>
        <taxon>Metazoa</taxon>
        <taxon>Ecdysozoa</taxon>
        <taxon>Arthropoda</taxon>
        <taxon>Hexapoda</taxon>
        <taxon>Insecta</taxon>
        <taxon>Pterygota</taxon>
        <taxon>Neoptera</taxon>
        <taxon>Endopterygota</taxon>
        <taxon>Coleoptera</taxon>
        <taxon>Polyphaga</taxon>
        <taxon>Elateriformia</taxon>
        <taxon>Elateroidea</taxon>
        <taxon>Lampyridae</taxon>
        <taxon>Lampyrinae</taxon>
        <taxon>Photinus</taxon>
    </lineage>
</organism>
<dbReference type="PROSITE" id="PS51885">
    <property type="entry name" value="NEPRILYSIN"/>
    <property type="match status" value="1"/>
</dbReference>
<dbReference type="InterPro" id="IPR008753">
    <property type="entry name" value="Peptidase_M13_N"/>
</dbReference>
<evidence type="ECO:0000259" key="10">
    <source>
        <dbReference type="Pfam" id="PF01431"/>
    </source>
</evidence>
<comment type="cofactor">
    <cofactor evidence="1">
        <name>Zn(2+)</name>
        <dbReference type="ChEBI" id="CHEBI:29105"/>
    </cofactor>
</comment>
<proteinExistence type="inferred from homology"/>
<evidence type="ECO:0000256" key="6">
    <source>
        <dbReference type="ARBA" id="ARBA00022801"/>
    </source>
</evidence>
<reference evidence="12" key="1">
    <citation type="journal article" date="2016" name="Sci. Rep.">
        <title>Molecular characterization of firefly nuptial gifts: a multi-omics approach sheds light on postcopulatory sexual selection.</title>
        <authorList>
            <person name="Al-Wathiqui N."/>
            <person name="Fallon T.R."/>
            <person name="South A."/>
            <person name="Weng J.K."/>
            <person name="Lewis S.M."/>
        </authorList>
    </citation>
    <scope>NUCLEOTIDE SEQUENCE</scope>
</reference>
<feature type="domain" description="Peptidase M13 C-terminal" evidence="10">
    <location>
        <begin position="506"/>
        <end position="710"/>
    </location>
</feature>
<keyword evidence="5" id="KW-0479">Metal-binding</keyword>
<keyword evidence="8" id="KW-0482">Metalloprotease</keyword>
<gene>
    <name evidence="13" type="ORF">PPYR_08721</name>
</gene>
<dbReference type="PANTHER" id="PTHR11733:SF224">
    <property type="entry name" value="NEPRILYSIN-2"/>
    <property type="match status" value="1"/>
</dbReference>
<evidence type="ECO:0000256" key="8">
    <source>
        <dbReference type="ARBA" id="ARBA00023049"/>
    </source>
</evidence>
<dbReference type="SUPFAM" id="SSF55486">
    <property type="entry name" value="Metalloproteases ('zincins'), catalytic domain"/>
    <property type="match status" value="1"/>
</dbReference>
<dbReference type="OrthoDB" id="6475849at2759"/>
<dbReference type="InterPro" id="IPR042089">
    <property type="entry name" value="Peptidase_M13_dom_2"/>
</dbReference>
<reference evidence="13 14" key="2">
    <citation type="journal article" date="2018" name="Elife">
        <title>Firefly genomes illuminate parallel origins of bioluminescence in beetles.</title>
        <authorList>
            <person name="Fallon T.R."/>
            <person name="Lower S.E."/>
            <person name="Chang C.H."/>
            <person name="Bessho-Uehara M."/>
            <person name="Martin G.J."/>
            <person name="Bewick A.J."/>
            <person name="Behringer M."/>
            <person name="Debat H.J."/>
            <person name="Wong I."/>
            <person name="Day J.C."/>
            <person name="Suvorov A."/>
            <person name="Silva C.J."/>
            <person name="Stanger-Hall K.F."/>
            <person name="Hall D.W."/>
            <person name="Schmitz R.J."/>
            <person name="Nelson D.R."/>
            <person name="Lewis S.M."/>
            <person name="Shigenobu S."/>
            <person name="Bybee S.M."/>
            <person name="Larracuente A.M."/>
            <person name="Oba Y."/>
            <person name="Weng J.K."/>
        </authorList>
    </citation>
    <scope>NUCLEOTIDE SEQUENCE [LARGE SCALE GENOMIC DNA]</scope>
    <source>
        <strain evidence="13">1611_PpyrPB1</strain>
        <tissue evidence="13">Whole body</tissue>
    </source>
</reference>
<evidence type="ECO:0000256" key="2">
    <source>
        <dbReference type="ARBA" id="ARBA00004401"/>
    </source>
</evidence>
<dbReference type="InParanoid" id="A0A1Y1KYT6"/>
<dbReference type="GO" id="GO:0046872">
    <property type="term" value="F:metal ion binding"/>
    <property type="evidence" value="ECO:0007669"/>
    <property type="project" value="UniProtKB-KW"/>
</dbReference>
<dbReference type="Gene3D" id="1.10.1380.10">
    <property type="entry name" value="Neutral endopeptidase , domain2"/>
    <property type="match status" value="1"/>
</dbReference>
<dbReference type="AlphaFoldDB" id="A0A1Y1KYT6"/>
<comment type="similarity">
    <text evidence="3">Belongs to the peptidase M13 family.</text>
</comment>
<sequence length="712" mass="80985">MAQVVWIFLVVSSALILTAAAPSEEIVKCTAENTDNSDSAKKAADEVSKFIDKSVDPCDDFYNFACGGFIKNHEIPSDGEEISQFINVNNGVFEQLHVLMKEPIGDQEPRWSKLTKQFFQTCSDTDAINKRGLKSIKELIKELGGWPVLEGENWKGDGFDWKKLIYKFRELGIGTNQFLMTRVDPSPKNSSTRVIAIGQIDTVIDRISLGKGFDDKRVQAYYKYMVDFASIFGANKDIALADMKDLINFMKDLSDITIPPEEQRDLTAMTNIMTVKELQTRFPYINWEEFLSSVIGPNVKITENDIVDVGMPKYVTNLESLLEKTPKRVVANYAITLSLMSTATYLSKEVRDLEMELGKALSGTSSVPPKWKECLGEVSENFKIATAALYARKYFTKEAKVNVAKLITTLHEKFIEMLQKVDWMDEKTKNQALEKAKAIKEHIAFPNELLDDKILNDYYESLEATDDYLHFSLSIGKFRRNKMTETLFELVDRSDWKEHSSSHEVNAFYHLSENSIIIPAAILQGAVFRHGRPNYLNYAGIGFIAGHELTHGFDDRGKQISKIGELDNWWTDETEKAYGEKAKCILDQFNNFKSEKLDAHVNGIVTLGENIADNGGLKLAYEAYEKYVEEHGPEKCLPNLEYTPKQLFWISMANVWCTKKRDENLKVEMETSDHSPSMYRVYGVVANSKEFAKDFNCPSSAKMHSEKKCTFW</sequence>
<evidence type="ECO:0000256" key="7">
    <source>
        <dbReference type="ARBA" id="ARBA00022833"/>
    </source>
</evidence>